<proteinExistence type="predicted"/>
<organism evidence="1">
    <name type="scientific">marine sediment metagenome</name>
    <dbReference type="NCBI Taxonomy" id="412755"/>
    <lineage>
        <taxon>unclassified sequences</taxon>
        <taxon>metagenomes</taxon>
        <taxon>ecological metagenomes</taxon>
    </lineage>
</organism>
<dbReference type="EMBL" id="BARW01040341">
    <property type="protein sequence ID" value="GAJ17358.1"/>
    <property type="molecule type" value="Genomic_DNA"/>
</dbReference>
<reference evidence="1" key="1">
    <citation type="journal article" date="2014" name="Front. Microbiol.">
        <title>High frequency of phylogenetically diverse reductive dehalogenase-homologous genes in deep subseafloor sedimentary metagenomes.</title>
        <authorList>
            <person name="Kawai M."/>
            <person name="Futagami T."/>
            <person name="Toyoda A."/>
            <person name="Takaki Y."/>
            <person name="Nishi S."/>
            <person name="Hori S."/>
            <person name="Arai W."/>
            <person name="Tsubouchi T."/>
            <person name="Morono Y."/>
            <person name="Uchiyama I."/>
            <person name="Ito T."/>
            <person name="Fujiyama A."/>
            <person name="Inagaki F."/>
            <person name="Takami H."/>
        </authorList>
    </citation>
    <scope>NUCLEOTIDE SEQUENCE</scope>
    <source>
        <strain evidence="1">Expedition CK06-06</strain>
    </source>
</reference>
<dbReference type="AlphaFoldDB" id="X1UIR9"/>
<accession>X1UIR9</accession>
<gene>
    <name evidence="1" type="ORF">S12H4_61007</name>
</gene>
<sequence>MGSHIISIPQLFPLNLHIGFMDFDLHIGLIP</sequence>
<protein>
    <submittedName>
        <fullName evidence="1">Uncharacterized protein</fullName>
    </submittedName>
</protein>
<comment type="caution">
    <text evidence="1">The sequence shown here is derived from an EMBL/GenBank/DDBJ whole genome shotgun (WGS) entry which is preliminary data.</text>
</comment>
<evidence type="ECO:0000313" key="1">
    <source>
        <dbReference type="EMBL" id="GAJ17358.1"/>
    </source>
</evidence>
<feature type="non-terminal residue" evidence="1">
    <location>
        <position position="31"/>
    </location>
</feature>
<name>X1UIR9_9ZZZZ</name>